<dbReference type="PANTHER" id="PTHR46797">
    <property type="entry name" value="HTH-TYPE TRANSCRIPTIONAL REGULATOR"/>
    <property type="match status" value="1"/>
</dbReference>
<dbReference type="InterPro" id="IPR010982">
    <property type="entry name" value="Lambda_DNA-bd_dom_sf"/>
</dbReference>
<organism evidence="5 6">
    <name type="scientific">Desulfonema limicola</name>
    <dbReference type="NCBI Taxonomy" id="45656"/>
    <lineage>
        <taxon>Bacteria</taxon>
        <taxon>Pseudomonadati</taxon>
        <taxon>Thermodesulfobacteriota</taxon>
        <taxon>Desulfobacteria</taxon>
        <taxon>Desulfobacterales</taxon>
        <taxon>Desulfococcaceae</taxon>
        <taxon>Desulfonema</taxon>
    </lineage>
</organism>
<evidence type="ECO:0000256" key="3">
    <source>
        <dbReference type="ARBA" id="ARBA00023163"/>
    </source>
</evidence>
<dbReference type="InterPro" id="IPR050807">
    <property type="entry name" value="TransReg_Diox_bact_type"/>
</dbReference>
<sequence length="106" mass="12207">MEDTKILLGKRIRNLRKESGISQEGLAEQTDISAKYLGQIERGLANLSIDKAIKISKALKIDLSELFDFKYEHSRKELKQQLNSLFDDAKDKDIKKIVKVVKYLLK</sequence>
<feature type="domain" description="HTH cro/C1-type" evidence="4">
    <location>
        <begin position="12"/>
        <end position="66"/>
    </location>
</feature>
<dbReference type="CDD" id="cd00093">
    <property type="entry name" value="HTH_XRE"/>
    <property type="match status" value="1"/>
</dbReference>
<dbReference type="SMART" id="SM00530">
    <property type="entry name" value="HTH_XRE"/>
    <property type="match status" value="1"/>
</dbReference>
<dbReference type="RefSeq" id="WP_207690357.1">
    <property type="nucleotide sequence ID" value="NZ_CP061799.1"/>
</dbReference>
<keyword evidence="2" id="KW-0238">DNA-binding</keyword>
<evidence type="ECO:0000313" key="5">
    <source>
        <dbReference type="EMBL" id="QTA78514.1"/>
    </source>
</evidence>
<dbReference type="GO" id="GO:0005829">
    <property type="term" value="C:cytosol"/>
    <property type="evidence" value="ECO:0007669"/>
    <property type="project" value="TreeGrafter"/>
</dbReference>
<proteinExistence type="predicted"/>
<reference evidence="5" key="1">
    <citation type="journal article" date="2021" name="Microb. Physiol.">
        <title>Proteogenomic Insights into the Physiology of Marine, Sulfate-Reducing, Filamentous Desulfonema limicola and Desulfonema magnum.</title>
        <authorList>
            <person name="Schnaars V."/>
            <person name="Wohlbrand L."/>
            <person name="Scheve S."/>
            <person name="Hinrichs C."/>
            <person name="Reinhardt R."/>
            <person name="Rabus R."/>
        </authorList>
    </citation>
    <scope>NUCLEOTIDE SEQUENCE</scope>
    <source>
        <strain evidence="5">5ac10</strain>
    </source>
</reference>
<dbReference type="Pfam" id="PF01381">
    <property type="entry name" value="HTH_3"/>
    <property type="match status" value="1"/>
</dbReference>
<dbReference type="PROSITE" id="PS50943">
    <property type="entry name" value="HTH_CROC1"/>
    <property type="match status" value="1"/>
</dbReference>
<dbReference type="Gene3D" id="1.10.260.40">
    <property type="entry name" value="lambda repressor-like DNA-binding domains"/>
    <property type="match status" value="1"/>
</dbReference>
<accession>A0A975B487</accession>
<dbReference type="GO" id="GO:0003677">
    <property type="term" value="F:DNA binding"/>
    <property type="evidence" value="ECO:0007669"/>
    <property type="project" value="UniProtKB-KW"/>
</dbReference>
<keyword evidence="6" id="KW-1185">Reference proteome</keyword>
<dbReference type="AlphaFoldDB" id="A0A975B487"/>
<dbReference type="KEGG" id="dli:dnl_07380"/>
<dbReference type="PANTHER" id="PTHR46797:SF23">
    <property type="entry name" value="HTH-TYPE TRANSCRIPTIONAL REGULATOR SUTR"/>
    <property type="match status" value="1"/>
</dbReference>
<keyword evidence="1" id="KW-0805">Transcription regulation</keyword>
<evidence type="ECO:0000313" key="6">
    <source>
        <dbReference type="Proteomes" id="UP000663720"/>
    </source>
</evidence>
<dbReference type="SUPFAM" id="SSF47413">
    <property type="entry name" value="lambda repressor-like DNA-binding domains"/>
    <property type="match status" value="1"/>
</dbReference>
<dbReference type="InterPro" id="IPR001387">
    <property type="entry name" value="Cro/C1-type_HTH"/>
</dbReference>
<dbReference type="GO" id="GO:0003700">
    <property type="term" value="F:DNA-binding transcription factor activity"/>
    <property type="evidence" value="ECO:0007669"/>
    <property type="project" value="TreeGrafter"/>
</dbReference>
<name>A0A975B487_9BACT</name>
<keyword evidence="3" id="KW-0804">Transcription</keyword>
<protein>
    <submittedName>
        <fullName evidence="5">HTH domain-containing protein, Cro/C1-type</fullName>
    </submittedName>
</protein>
<dbReference type="Proteomes" id="UP000663720">
    <property type="component" value="Chromosome"/>
</dbReference>
<gene>
    <name evidence="5" type="ORF">dnl_07380</name>
</gene>
<evidence type="ECO:0000256" key="1">
    <source>
        <dbReference type="ARBA" id="ARBA00023015"/>
    </source>
</evidence>
<dbReference type="EMBL" id="CP061799">
    <property type="protein sequence ID" value="QTA78514.1"/>
    <property type="molecule type" value="Genomic_DNA"/>
</dbReference>
<evidence type="ECO:0000256" key="2">
    <source>
        <dbReference type="ARBA" id="ARBA00023125"/>
    </source>
</evidence>
<evidence type="ECO:0000259" key="4">
    <source>
        <dbReference type="PROSITE" id="PS50943"/>
    </source>
</evidence>